<evidence type="ECO:0000313" key="9">
    <source>
        <dbReference type="EMBL" id="MFC0422629.1"/>
    </source>
</evidence>
<dbReference type="InterPro" id="IPR036721">
    <property type="entry name" value="RCK_C_sf"/>
</dbReference>
<keyword evidence="2" id="KW-0813">Transport</keyword>
<dbReference type="PANTHER" id="PTHR43652:SF2">
    <property type="entry name" value="BASIC AMINO ACID ANTIPORTER YFCC-RELATED"/>
    <property type="match status" value="1"/>
</dbReference>
<dbReference type="PANTHER" id="PTHR43652">
    <property type="entry name" value="BASIC AMINO ACID ANTIPORTER YFCC-RELATED"/>
    <property type="match status" value="1"/>
</dbReference>
<dbReference type="RefSeq" id="WP_225425563.1">
    <property type="nucleotide sequence ID" value="NZ_BAABRM010000001.1"/>
</dbReference>
<evidence type="ECO:0000256" key="4">
    <source>
        <dbReference type="ARBA" id="ARBA00022737"/>
    </source>
</evidence>
<evidence type="ECO:0000256" key="5">
    <source>
        <dbReference type="ARBA" id="ARBA00022989"/>
    </source>
</evidence>
<gene>
    <name evidence="9" type="ORF">ACFFGS_00325</name>
</gene>
<accession>A0ABV6K0M9</accession>
<feature type="domain" description="RCK C-terminal" evidence="8">
    <location>
        <begin position="298"/>
        <end position="384"/>
    </location>
</feature>
<dbReference type="EMBL" id="JBHLUK010000002">
    <property type="protein sequence ID" value="MFC0422629.1"/>
    <property type="molecule type" value="Genomic_DNA"/>
</dbReference>
<keyword evidence="5 7" id="KW-1133">Transmembrane helix</keyword>
<dbReference type="InterPro" id="IPR006037">
    <property type="entry name" value="RCK_C"/>
</dbReference>
<evidence type="ECO:0000256" key="3">
    <source>
        <dbReference type="ARBA" id="ARBA00022692"/>
    </source>
</evidence>
<feature type="transmembrane region" description="Helical" evidence="7">
    <location>
        <begin position="172"/>
        <end position="193"/>
    </location>
</feature>
<feature type="transmembrane region" description="Helical" evidence="7">
    <location>
        <begin position="130"/>
        <end position="152"/>
    </location>
</feature>
<dbReference type="Proteomes" id="UP001589855">
    <property type="component" value="Unassembled WGS sequence"/>
</dbReference>
<dbReference type="Pfam" id="PF02080">
    <property type="entry name" value="TrkA_C"/>
    <property type="match status" value="1"/>
</dbReference>
<proteinExistence type="predicted"/>
<dbReference type="InterPro" id="IPR051679">
    <property type="entry name" value="DASS-Related_Transporters"/>
</dbReference>
<dbReference type="SUPFAM" id="SSF116726">
    <property type="entry name" value="TrkA C-terminal domain-like"/>
    <property type="match status" value="2"/>
</dbReference>
<keyword evidence="3 7" id="KW-0812">Transmembrane</keyword>
<sequence>MTVKIAIVLLTLLVTFVLMALEVTTPNAVILCALTFLMVVGILSPSDALAGFANEGLATIALMYIVAFAIAKSNVITRLFNRVLGTGHSEKRSLVRLLASVSLISPFMNNTPIVSTLTPMIQRWSKQKGLAVSKFLIPLSYATILSGLLTVLGTSTNLVAQGLLSKYHLKQFGTFDLALVGLPITVVGLVYLLTVGYRLLPSYHGSTVDDVVATPNDYLIEMSIGADFAHLDQTVAKANLRHLTSSFLVAINRKGTSIVPVTDRTILRLGDRLYFTGSVECISDLVQIKGLIPSTETIAMADIINNHARLLEVSIPETSSLINQTIKSARFRNVFGSVVVAIHRNTVNLQGQLGRIRLRSGDNLVIITTNGPAEMDSLKDLHVFNAQAVQPQHRSYRD</sequence>
<evidence type="ECO:0000256" key="6">
    <source>
        <dbReference type="ARBA" id="ARBA00023136"/>
    </source>
</evidence>
<keyword evidence="4" id="KW-0677">Repeat</keyword>
<name>A0ABV6K0M9_9LACO</name>
<comment type="subcellular location">
    <subcellularLocation>
        <location evidence="1">Membrane</location>
        <topology evidence="1">Multi-pass membrane protein</topology>
    </subcellularLocation>
</comment>
<feature type="domain" description="RCK C-terminal" evidence="8">
    <location>
        <begin position="206"/>
        <end position="291"/>
    </location>
</feature>
<dbReference type="InterPro" id="IPR004680">
    <property type="entry name" value="Cit_transptr-like_dom"/>
</dbReference>
<organism evidence="9 10">
    <name type="scientific">Lactiplantibacillus plajomi</name>
    <dbReference type="NCBI Taxonomy" id="1457217"/>
    <lineage>
        <taxon>Bacteria</taxon>
        <taxon>Bacillati</taxon>
        <taxon>Bacillota</taxon>
        <taxon>Bacilli</taxon>
        <taxon>Lactobacillales</taxon>
        <taxon>Lactobacillaceae</taxon>
        <taxon>Lactiplantibacillus</taxon>
    </lineage>
</organism>
<protein>
    <submittedName>
        <fullName evidence="9">SLC13 family permease</fullName>
    </submittedName>
</protein>
<evidence type="ECO:0000256" key="1">
    <source>
        <dbReference type="ARBA" id="ARBA00004141"/>
    </source>
</evidence>
<evidence type="ECO:0000256" key="2">
    <source>
        <dbReference type="ARBA" id="ARBA00022448"/>
    </source>
</evidence>
<reference evidence="9 10" key="1">
    <citation type="submission" date="2024-09" db="EMBL/GenBank/DDBJ databases">
        <authorList>
            <person name="Sun Q."/>
            <person name="Mori K."/>
        </authorList>
    </citation>
    <scope>NUCLEOTIDE SEQUENCE [LARGE SCALE GENOMIC DNA]</scope>
    <source>
        <strain evidence="9 10">TBRC 4575</strain>
    </source>
</reference>
<evidence type="ECO:0000256" key="7">
    <source>
        <dbReference type="SAM" id="Phobius"/>
    </source>
</evidence>
<dbReference type="Gene3D" id="3.30.70.1450">
    <property type="entry name" value="Regulator of K+ conductance, C-terminal domain"/>
    <property type="match status" value="2"/>
</dbReference>
<dbReference type="Pfam" id="PF03600">
    <property type="entry name" value="CitMHS"/>
    <property type="match status" value="1"/>
</dbReference>
<comment type="caution">
    <text evidence="9">The sequence shown here is derived from an EMBL/GenBank/DDBJ whole genome shotgun (WGS) entry which is preliminary data.</text>
</comment>
<keyword evidence="10" id="KW-1185">Reference proteome</keyword>
<feature type="transmembrane region" description="Helical" evidence="7">
    <location>
        <begin position="57"/>
        <end position="77"/>
    </location>
</feature>
<keyword evidence="6 7" id="KW-0472">Membrane</keyword>
<evidence type="ECO:0000259" key="8">
    <source>
        <dbReference type="PROSITE" id="PS51202"/>
    </source>
</evidence>
<dbReference type="PROSITE" id="PS51202">
    <property type="entry name" value="RCK_C"/>
    <property type="match status" value="2"/>
</dbReference>
<evidence type="ECO:0000313" key="10">
    <source>
        <dbReference type="Proteomes" id="UP001589855"/>
    </source>
</evidence>